<evidence type="ECO:0008006" key="3">
    <source>
        <dbReference type="Google" id="ProtNLM"/>
    </source>
</evidence>
<dbReference type="Proteomes" id="UP000634136">
    <property type="component" value="Unassembled WGS sequence"/>
</dbReference>
<evidence type="ECO:0000313" key="1">
    <source>
        <dbReference type="EMBL" id="KAF7821150.1"/>
    </source>
</evidence>
<keyword evidence="2" id="KW-1185">Reference proteome</keyword>
<name>A0A834WF86_9FABA</name>
<accession>A0A834WF86</accession>
<dbReference type="AlphaFoldDB" id="A0A834WF86"/>
<dbReference type="PROSITE" id="PS00018">
    <property type="entry name" value="EF_HAND_1"/>
    <property type="match status" value="1"/>
</dbReference>
<organism evidence="1 2">
    <name type="scientific">Senna tora</name>
    <dbReference type="NCBI Taxonomy" id="362788"/>
    <lineage>
        <taxon>Eukaryota</taxon>
        <taxon>Viridiplantae</taxon>
        <taxon>Streptophyta</taxon>
        <taxon>Embryophyta</taxon>
        <taxon>Tracheophyta</taxon>
        <taxon>Spermatophyta</taxon>
        <taxon>Magnoliopsida</taxon>
        <taxon>eudicotyledons</taxon>
        <taxon>Gunneridae</taxon>
        <taxon>Pentapetalae</taxon>
        <taxon>rosids</taxon>
        <taxon>fabids</taxon>
        <taxon>Fabales</taxon>
        <taxon>Fabaceae</taxon>
        <taxon>Caesalpinioideae</taxon>
        <taxon>Cassia clade</taxon>
        <taxon>Senna</taxon>
    </lineage>
</organism>
<gene>
    <name evidence="1" type="ORF">G2W53_026605</name>
</gene>
<comment type="caution">
    <text evidence="1">The sequence shown here is derived from an EMBL/GenBank/DDBJ whole genome shotgun (WGS) entry which is preliminary data.</text>
</comment>
<dbReference type="EMBL" id="JAAIUW010000008">
    <property type="protein sequence ID" value="KAF7821150.1"/>
    <property type="molecule type" value="Genomic_DNA"/>
</dbReference>
<reference evidence="1" key="1">
    <citation type="submission" date="2020-09" db="EMBL/GenBank/DDBJ databases">
        <title>Genome-Enabled Discovery of Anthraquinone Biosynthesis in Senna tora.</title>
        <authorList>
            <person name="Kang S.-H."/>
            <person name="Pandey R.P."/>
            <person name="Lee C.-M."/>
            <person name="Sim J.-S."/>
            <person name="Jeong J.-T."/>
            <person name="Choi B.-S."/>
            <person name="Jung M."/>
            <person name="Ginzburg D."/>
            <person name="Zhao K."/>
            <person name="Won S.Y."/>
            <person name="Oh T.-J."/>
            <person name="Yu Y."/>
            <person name="Kim N.-H."/>
            <person name="Lee O.R."/>
            <person name="Lee T.-H."/>
            <person name="Bashyal P."/>
            <person name="Kim T.-S."/>
            <person name="Lee W.-H."/>
            <person name="Kawkins C."/>
            <person name="Kim C.-K."/>
            <person name="Kim J.S."/>
            <person name="Ahn B.O."/>
            <person name="Rhee S.Y."/>
            <person name="Sohng J.K."/>
        </authorList>
    </citation>
    <scope>NUCLEOTIDE SEQUENCE</scope>
    <source>
        <tissue evidence="1">Leaf</tissue>
    </source>
</reference>
<protein>
    <recommendedName>
        <fullName evidence="3">EF-hand domain-containing protein</fullName>
    </recommendedName>
</protein>
<dbReference type="InterPro" id="IPR018247">
    <property type="entry name" value="EF_Hand_1_Ca_BS"/>
</dbReference>
<evidence type="ECO:0000313" key="2">
    <source>
        <dbReference type="Proteomes" id="UP000634136"/>
    </source>
</evidence>
<proteinExistence type="predicted"/>
<sequence>MQRKTTELSAGNKLLKVQLEATLRQARFKDADSNGHVTKLEFIGLLHLIYNITNLKERDLNAEVKRNPLDSPKALRFGCSKRKGRDLNSIGRDLHALTPTSSVLHLFVTLERVATPYAAITSDRGQNVIWGHNILCPSF</sequence>